<accession>A0A3N2DJN2</accession>
<evidence type="ECO:0000313" key="1">
    <source>
        <dbReference type="EMBL" id="ROS00014.1"/>
    </source>
</evidence>
<name>A0A3N2DJN2_9GAMM</name>
<evidence type="ECO:0000313" key="2">
    <source>
        <dbReference type="Proteomes" id="UP000275394"/>
    </source>
</evidence>
<protein>
    <submittedName>
        <fullName evidence="1">Uncharacterized protein</fullName>
    </submittedName>
</protein>
<organism evidence="1 2">
    <name type="scientific">Sinobacterium caligoides</name>
    <dbReference type="NCBI Taxonomy" id="933926"/>
    <lineage>
        <taxon>Bacteria</taxon>
        <taxon>Pseudomonadati</taxon>
        <taxon>Pseudomonadota</taxon>
        <taxon>Gammaproteobacteria</taxon>
        <taxon>Cellvibrionales</taxon>
        <taxon>Spongiibacteraceae</taxon>
        <taxon>Sinobacterium</taxon>
    </lineage>
</organism>
<proteinExistence type="predicted"/>
<sequence length="38" mass="4751">MVWLQTYSMPCLSYLLRYNRLQYDLIKTRLLSGFFMRE</sequence>
<dbReference type="EMBL" id="RKHR01000005">
    <property type="protein sequence ID" value="ROS00014.1"/>
    <property type="molecule type" value="Genomic_DNA"/>
</dbReference>
<keyword evidence="2" id="KW-1185">Reference proteome</keyword>
<dbReference type="AlphaFoldDB" id="A0A3N2DJN2"/>
<gene>
    <name evidence="1" type="ORF">EDC56_2648</name>
</gene>
<dbReference type="Proteomes" id="UP000275394">
    <property type="component" value="Unassembled WGS sequence"/>
</dbReference>
<comment type="caution">
    <text evidence="1">The sequence shown here is derived from an EMBL/GenBank/DDBJ whole genome shotgun (WGS) entry which is preliminary data.</text>
</comment>
<reference evidence="1 2" key="1">
    <citation type="submission" date="2018-11" db="EMBL/GenBank/DDBJ databases">
        <title>Genomic Encyclopedia of Type Strains, Phase IV (KMG-IV): sequencing the most valuable type-strain genomes for metagenomic binning, comparative biology and taxonomic classification.</title>
        <authorList>
            <person name="Goeker M."/>
        </authorList>
    </citation>
    <scope>NUCLEOTIDE SEQUENCE [LARGE SCALE GENOMIC DNA]</scope>
    <source>
        <strain evidence="1 2">DSM 100316</strain>
    </source>
</reference>